<dbReference type="InterPro" id="IPR035901">
    <property type="entry name" value="GIY-YIG_endonuc_sf"/>
</dbReference>
<evidence type="ECO:0000259" key="9">
    <source>
        <dbReference type="PROSITE" id="PS50151"/>
    </source>
</evidence>
<dbReference type="GO" id="GO:0009432">
    <property type="term" value="P:SOS response"/>
    <property type="evidence" value="ECO:0007669"/>
    <property type="project" value="UniProtKB-UniRule"/>
</dbReference>
<evidence type="ECO:0000256" key="4">
    <source>
        <dbReference type="ARBA" id="ARBA00022881"/>
    </source>
</evidence>
<accession>A0A011V2K4</accession>
<dbReference type="SUPFAM" id="SSF46600">
    <property type="entry name" value="C-terminal UvrC-binding domain of UvrB"/>
    <property type="match status" value="1"/>
</dbReference>
<dbReference type="GO" id="GO:0009380">
    <property type="term" value="C:excinuclease repair complex"/>
    <property type="evidence" value="ECO:0007669"/>
    <property type="project" value="InterPro"/>
</dbReference>
<dbReference type="SUPFAM" id="SSF82771">
    <property type="entry name" value="GIY-YIG endonuclease"/>
    <property type="match status" value="1"/>
</dbReference>
<dbReference type="PROSITE" id="PS50165">
    <property type="entry name" value="UVRC"/>
    <property type="match status" value="1"/>
</dbReference>
<dbReference type="Proteomes" id="UP000021369">
    <property type="component" value="Unassembled WGS sequence"/>
</dbReference>
<keyword evidence="3 7" id="KW-0228">DNA excision</keyword>
<comment type="caution">
    <text evidence="12">The sequence shown here is derived from an EMBL/GenBank/DDBJ whole genome shotgun (WGS) entry which is preliminary data.</text>
</comment>
<dbReference type="FunFam" id="3.40.1440.10:FF:000001">
    <property type="entry name" value="UvrABC system protein C"/>
    <property type="match status" value="1"/>
</dbReference>
<dbReference type="GO" id="GO:0006289">
    <property type="term" value="P:nucleotide-excision repair"/>
    <property type="evidence" value="ECO:0007669"/>
    <property type="project" value="UniProtKB-UniRule"/>
</dbReference>
<dbReference type="Pfam" id="PF08459">
    <property type="entry name" value="UvrC_RNaseH_dom"/>
    <property type="match status" value="1"/>
</dbReference>
<evidence type="ECO:0000256" key="7">
    <source>
        <dbReference type="HAMAP-Rule" id="MF_00203"/>
    </source>
</evidence>
<dbReference type="InterPro" id="IPR036876">
    <property type="entry name" value="UVR_dom_sf"/>
</dbReference>
<dbReference type="GO" id="GO:0009381">
    <property type="term" value="F:excinuclease ABC activity"/>
    <property type="evidence" value="ECO:0007669"/>
    <property type="project" value="UniProtKB-UniRule"/>
</dbReference>
<dbReference type="PROSITE" id="PS50151">
    <property type="entry name" value="UVR"/>
    <property type="match status" value="1"/>
</dbReference>
<dbReference type="RefSeq" id="WP_080691341.1">
    <property type="nucleotide sequence ID" value="NZ_JEOB01000002.1"/>
</dbReference>
<keyword evidence="5 7" id="KW-0234">DNA repair</keyword>
<dbReference type="Gene3D" id="3.40.1440.10">
    <property type="entry name" value="GIY-YIG endonuclease"/>
    <property type="match status" value="1"/>
</dbReference>
<evidence type="ECO:0000259" key="10">
    <source>
        <dbReference type="PROSITE" id="PS50164"/>
    </source>
</evidence>
<dbReference type="SMART" id="SM00278">
    <property type="entry name" value="HhH1"/>
    <property type="match status" value="2"/>
</dbReference>
<dbReference type="OrthoDB" id="9804933at2"/>
<evidence type="ECO:0000256" key="3">
    <source>
        <dbReference type="ARBA" id="ARBA00022769"/>
    </source>
</evidence>
<dbReference type="EMBL" id="JEOB01000002">
    <property type="protein sequence ID" value="EXM39672.1"/>
    <property type="molecule type" value="Genomic_DNA"/>
</dbReference>
<dbReference type="GO" id="GO:0003677">
    <property type="term" value="F:DNA binding"/>
    <property type="evidence" value="ECO:0007669"/>
    <property type="project" value="UniProtKB-UniRule"/>
</dbReference>
<organism evidence="12 13">
    <name type="scientific">Ruminococcus albus SY3</name>
    <dbReference type="NCBI Taxonomy" id="1341156"/>
    <lineage>
        <taxon>Bacteria</taxon>
        <taxon>Bacillati</taxon>
        <taxon>Bacillota</taxon>
        <taxon>Clostridia</taxon>
        <taxon>Eubacteriales</taxon>
        <taxon>Oscillospiraceae</taxon>
        <taxon>Ruminococcus</taxon>
    </lineage>
</organism>
<dbReference type="SMART" id="SM00465">
    <property type="entry name" value="GIYc"/>
    <property type="match status" value="1"/>
</dbReference>
<dbReference type="InterPro" id="IPR001943">
    <property type="entry name" value="UVR_dom"/>
</dbReference>
<evidence type="ECO:0000256" key="5">
    <source>
        <dbReference type="ARBA" id="ARBA00023204"/>
    </source>
</evidence>
<dbReference type="InterPro" id="IPR050066">
    <property type="entry name" value="UvrABC_protein_C"/>
</dbReference>
<evidence type="ECO:0000256" key="1">
    <source>
        <dbReference type="ARBA" id="ARBA00022490"/>
    </source>
</evidence>
<keyword evidence="2 7" id="KW-0227">DNA damage</keyword>
<dbReference type="Gene3D" id="1.10.150.20">
    <property type="entry name" value="5' to 3' exonuclease, C-terminal subdomain"/>
    <property type="match status" value="1"/>
</dbReference>
<feature type="coiled-coil region" evidence="8">
    <location>
        <begin position="209"/>
        <end position="240"/>
    </location>
</feature>
<dbReference type="HAMAP" id="MF_00203">
    <property type="entry name" value="UvrC"/>
    <property type="match status" value="1"/>
</dbReference>
<dbReference type="GO" id="GO:0005737">
    <property type="term" value="C:cytoplasm"/>
    <property type="evidence" value="ECO:0007669"/>
    <property type="project" value="UniProtKB-SubCell"/>
</dbReference>
<evidence type="ECO:0000256" key="8">
    <source>
        <dbReference type="SAM" id="Coils"/>
    </source>
</evidence>
<dbReference type="Gene3D" id="4.10.860.10">
    <property type="entry name" value="UVR domain"/>
    <property type="match status" value="1"/>
</dbReference>
<keyword evidence="13" id="KW-1185">Reference proteome</keyword>
<comment type="function">
    <text evidence="7">The UvrABC repair system catalyzes the recognition and processing of DNA lesions. UvrC both incises the 5' and 3' sides of the lesion. The N-terminal half is responsible for the 3' incision and the C-terminal half is responsible for the 5' incision.</text>
</comment>
<keyword evidence="1 7" id="KW-0963">Cytoplasm</keyword>
<feature type="domain" description="UvrC family homology region profile" evidence="11">
    <location>
        <begin position="264"/>
        <end position="490"/>
    </location>
</feature>
<dbReference type="AlphaFoldDB" id="A0A011V2K4"/>
<dbReference type="PROSITE" id="PS50164">
    <property type="entry name" value="GIY_YIG"/>
    <property type="match status" value="1"/>
</dbReference>
<dbReference type="Pfam" id="PF14520">
    <property type="entry name" value="HHH_5"/>
    <property type="match status" value="1"/>
</dbReference>
<dbReference type="SUPFAM" id="SSF47781">
    <property type="entry name" value="RuvA domain 2-like"/>
    <property type="match status" value="1"/>
</dbReference>
<comment type="similarity">
    <text evidence="7">Belongs to the UvrC family.</text>
</comment>
<dbReference type="InterPro" id="IPR001162">
    <property type="entry name" value="UvrC_RNase_H_dom"/>
</dbReference>
<dbReference type="CDD" id="cd10434">
    <property type="entry name" value="GIY-YIG_UvrC_Cho"/>
    <property type="match status" value="1"/>
</dbReference>
<keyword evidence="6 7" id="KW-0742">SOS response</keyword>
<proteinExistence type="inferred from homology"/>
<dbReference type="InterPro" id="IPR003583">
    <property type="entry name" value="Hlx-hairpin-Hlx_DNA-bd_motif"/>
</dbReference>
<dbReference type="InterPro" id="IPR000305">
    <property type="entry name" value="GIY-YIG_endonuc"/>
</dbReference>
<name>A0A011V2K4_RUMAL</name>
<dbReference type="PANTHER" id="PTHR30562:SF1">
    <property type="entry name" value="UVRABC SYSTEM PROTEIN C"/>
    <property type="match status" value="1"/>
</dbReference>
<evidence type="ECO:0000259" key="11">
    <source>
        <dbReference type="PROSITE" id="PS50165"/>
    </source>
</evidence>
<dbReference type="Pfam" id="PF01541">
    <property type="entry name" value="GIY-YIG"/>
    <property type="match status" value="1"/>
</dbReference>
<sequence length="614" mass="69896">MHITEEHNPRLPYLRDKTSKLTTSPGVYIMKDKGGKIIYIGKAKNLHNRVTSYFRKGQDHLPKVWKMVSNVHDYEFIVTDSEFEALVLECSLIKMHTPKYNILLKDDKGYSYIRVTNEQYPRIQAVLQKSDDGAEYIGPYTSSFTVKQAVEEANKVFRLPTCTKVFPRDIKKERPCLNYHIKRCMGVCTGHFSEEEYRKTVAQAVDYIKNGSAQSVERLTAEMERAAEELEFELAAKLRDRIQAITKAAESQKVIDETIPDCDIIAISQNVEIACASVIMYRGGRLTDKADYYLGDRAEPAQMLEEFALSFYAMKEEAPKNILLAEEPADIEMLEQYLREKYGHAIYVAVPKRGHLTKLCTLAKNNANAFISVRVGRTGREVAGLEELARALGMEKPPRFIECYDISNLASSDMVAGMVVFENGRPCRKFYRKFTIKTVFEQNDYACMTEVIERRFAEYKKGEDEGFSQLPDLILLDGGNGHVNTIRPVLERLGIKVPLYGLVKDDHHRTRAIATGNGEISLLKSRSAFSLVTQIQDEVHRVAISYQKSKRKKSSFTLELTQVRGVGDKKAQKLLREFKTKEALKRASMEELRAVAGITIETARELKKIIDEMS</sequence>
<evidence type="ECO:0000313" key="13">
    <source>
        <dbReference type="Proteomes" id="UP000021369"/>
    </source>
</evidence>
<dbReference type="InterPro" id="IPR047296">
    <property type="entry name" value="GIY-YIG_UvrC_Cho"/>
</dbReference>
<evidence type="ECO:0000256" key="6">
    <source>
        <dbReference type="ARBA" id="ARBA00023236"/>
    </source>
</evidence>
<evidence type="ECO:0000313" key="12">
    <source>
        <dbReference type="EMBL" id="EXM39672.1"/>
    </source>
</evidence>
<comment type="subunit">
    <text evidence="7">Interacts with UvrB in an incision complex.</text>
</comment>
<feature type="domain" description="GIY-YIG" evidence="10">
    <location>
        <begin position="23"/>
        <end position="102"/>
    </location>
</feature>
<dbReference type="Pfam" id="PF02151">
    <property type="entry name" value="UVR"/>
    <property type="match status" value="1"/>
</dbReference>
<comment type="subcellular location">
    <subcellularLocation>
        <location evidence="7">Cytoplasm</location>
    </subcellularLocation>
</comment>
<reference evidence="12 13" key="1">
    <citation type="submission" date="2013-06" db="EMBL/GenBank/DDBJ databases">
        <title>Rumen cellulosomics: divergent fiber-degrading strategies revealed by comparative genome-wide analysis of six Ruminococcal strains.</title>
        <authorList>
            <person name="Dassa B."/>
            <person name="Borovok I."/>
            <person name="Lamed R."/>
            <person name="Flint H."/>
            <person name="Yeoman C.J."/>
            <person name="White B."/>
            <person name="Bayer E.A."/>
        </authorList>
    </citation>
    <scope>NUCLEOTIDE SEQUENCE [LARGE SCALE GENOMIC DNA]</scope>
    <source>
        <strain evidence="12 13">SY3</strain>
    </source>
</reference>
<protein>
    <recommendedName>
        <fullName evidence="7">UvrABC system protein C</fullName>
        <shortName evidence="7">Protein UvrC</shortName>
    </recommendedName>
    <alternativeName>
        <fullName evidence="7">Excinuclease ABC subunit C</fullName>
    </alternativeName>
</protein>
<dbReference type="InterPro" id="IPR038476">
    <property type="entry name" value="UvrC_RNase_H_dom_sf"/>
</dbReference>
<feature type="domain" description="UVR" evidence="9">
    <location>
        <begin position="213"/>
        <end position="248"/>
    </location>
</feature>
<evidence type="ECO:0000256" key="2">
    <source>
        <dbReference type="ARBA" id="ARBA00022763"/>
    </source>
</evidence>
<dbReference type="Pfam" id="PF22920">
    <property type="entry name" value="UvrC_RNaseH"/>
    <property type="match status" value="1"/>
</dbReference>
<dbReference type="PANTHER" id="PTHR30562">
    <property type="entry name" value="UVRC/OXIDOREDUCTASE"/>
    <property type="match status" value="1"/>
</dbReference>
<keyword evidence="8" id="KW-0175">Coiled coil</keyword>
<dbReference type="Gene3D" id="3.30.420.340">
    <property type="entry name" value="UvrC, RNAse H endonuclease domain"/>
    <property type="match status" value="1"/>
</dbReference>
<dbReference type="NCBIfam" id="TIGR00194">
    <property type="entry name" value="uvrC"/>
    <property type="match status" value="1"/>
</dbReference>
<dbReference type="InterPro" id="IPR004791">
    <property type="entry name" value="UvrC"/>
</dbReference>
<dbReference type="PATRIC" id="fig|1341156.4.peg.1922"/>
<keyword evidence="4 7" id="KW-0267">Excision nuclease</keyword>
<dbReference type="InterPro" id="IPR010994">
    <property type="entry name" value="RuvA_2-like"/>
</dbReference>
<gene>
    <name evidence="7" type="primary">uvrC</name>
    <name evidence="12" type="ORF">RASY3_07560</name>
</gene>